<protein>
    <recommendedName>
        <fullName evidence="6">Glycoside hydrolase family 16 protein</fullName>
    </recommendedName>
</protein>
<dbReference type="GeneID" id="11519344"/>
<feature type="chain" id="PRO_5003437239" description="Glycoside hydrolase family 16 protein" evidence="3">
    <location>
        <begin position="26"/>
        <end position="401"/>
    </location>
</feature>
<evidence type="ECO:0000256" key="1">
    <source>
        <dbReference type="SAM" id="MobiDB-lite"/>
    </source>
</evidence>
<dbReference type="RefSeq" id="XP_003656847.1">
    <property type="nucleotide sequence ID" value="XM_003656799.1"/>
</dbReference>
<dbReference type="eggNOG" id="ENOG502QVDR">
    <property type="taxonomic scope" value="Eukaryota"/>
</dbReference>
<dbReference type="KEGG" id="ttt:THITE_163799"/>
<name>G2RFM8_THETT</name>
<evidence type="ECO:0000256" key="2">
    <source>
        <dbReference type="SAM" id="Phobius"/>
    </source>
</evidence>
<keyword evidence="2" id="KW-1133">Transmembrane helix</keyword>
<keyword evidence="5" id="KW-1185">Reference proteome</keyword>
<proteinExistence type="predicted"/>
<dbReference type="HOGENOM" id="CLU_038276_0_0_1"/>
<evidence type="ECO:0008006" key="6">
    <source>
        <dbReference type="Google" id="ProtNLM"/>
    </source>
</evidence>
<dbReference type="Pfam" id="PF14610">
    <property type="entry name" value="Psg1"/>
    <property type="match status" value="1"/>
</dbReference>
<reference evidence="4 5" key="1">
    <citation type="journal article" date="2011" name="Nat. Biotechnol.">
        <title>Comparative genomic analysis of the thermophilic biomass-degrading fungi Myceliophthora thermophila and Thielavia terrestris.</title>
        <authorList>
            <person name="Berka R.M."/>
            <person name="Grigoriev I.V."/>
            <person name="Otillar R."/>
            <person name="Salamov A."/>
            <person name="Grimwood J."/>
            <person name="Reid I."/>
            <person name="Ishmael N."/>
            <person name="John T."/>
            <person name="Darmond C."/>
            <person name="Moisan M.-C."/>
            <person name="Henrissat B."/>
            <person name="Coutinho P.M."/>
            <person name="Lombard V."/>
            <person name="Natvig D.O."/>
            <person name="Lindquist E."/>
            <person name="Schmutz J."/>
            <person name="Lucas S."/>
            <person name="Harris P."/>
            <person name="Powlowski J."/>
            <person name="Bellemare A."/>
            <person name="Taylor D."/>
            <person name="Butler G."/>
            <person name="de Vries R.P."/>
            <person name="Allijn I.E."/>
            <person name="van den Brink J."/>
            <person name="Ushinsky S."/>
            <person name="Storms R."/>
            <person name="Powell A.J."/>
            <person name="Paulsen I.T."/>
            <person name="Elbourne L.D.H."/>
            <person name="Baker S.E."/>
            <person name="Magnuson J."/>
            <person name="LaBoissiere S."/>
            <person name="Clutterbuck A.J."/>
            <person name="Martinez D."/>
            <person name="Wogulis M."/>
            <person name="de Leon A.L."/>
            <person name="Rey M.W."/>
            <person name="Tsang A."/>
        </authorList>
    </citation>
    <scope>NUCLEOTIDE SEQUENCE [LARGE SCALE GENOMIC DNA]</scope>
    <source>
        <strain evidence="5">ATCC 38088 / NRRL 8126</strain>
    </source>
</reference>
<dbReference type="EMBL" id="CP003013">
    <property type="protein sequence ID" value="AEO70511.1"/>
    <property type="molecule type" value="Genomic_DNA"/>
</dbReference>
<feature type="compositionally biased region" description="Gly residues" evidence="1">
    <location>
        <begin position="307"/>
        <end position="323"/>
    </location>
</feature>
<sequence>MLVAPNLVALPAVGLLLLGMGTVSATPRSAGLVARQGANPTDPWVTVDEEGIPKTVTPVLTTISGTPTLLSAPPPDLTATLFTKHPNSILTTSTGPAEPVPTNDNGTAAFPPCSNTDGEFKPFCRPKHNDVYHPDTTHYITWDTSIFSAPNSTTVKIIGFYVFNDTVIPTTGPPSGEEEAFSSDDLPAGWGFYQWRVERSLLTTPSLSAANVTLRMVALSHSGDGSSGDGSSSSSAGTARWFAGPTVTVRYRPAPPPRPARKAKTPADTAALYVALPLVFGFAALVIAGTFFWNRQARGALGAGGSIMGRGGARGRRLGGGGGGRRKAAAAGLRVGVGPSKKDRARNQEQAIRLMDRDGAGSDAEEEAWEEGWARGSGEGAGEESSRRGRQGAGRADRKWV</sequence>
<dbReference type="InterPro" id="IPR028000">
    <property type="entry name" value="Pma1"/>
</dbReference>
<organism evidence="4 5">
    <name type="scientific">Thermothielavioides terrestris (strain ATCC 38088 / NRRL 8126)</name>
    <name type="common">Thielavia terrestris</name>
    <dbReference type="NCBI Taxonomy" id="578455"/>
    <lineage>
        <taxon>Eukaryota</taxon>
        <taxon>Fungi</taxon>
        <taxon>Dikarya</taxon>
        <taxon>Ascomycota</taxon>
        <taxon>Pezizomycotina</taxon>
        <taxon>Sordariomycetes</taxon>
        <taxon>Sordariomycetidae</taxon>
        <taxon>Sordariales</taxon>
        <taxon>Chaetomiaceae</taxon>
        <taxon>Thermothielavioides</taxon>
        <taxon>Thermothielavioides terrestris</taxon>
    </lineage>
</organism>
<evidence type="ECO:0000256" key="3">
    <source>
        <dbReference type="SAM" id="SignalP"/>
    </source>
</evidence>
<evidence type="ECO:0000313" key="4">
    <source>
        <dbReference type="EMBL" id="AEO70511.1"/>
    </source>
</evidence>
<dbReference type="Proteomes" id="UP000008181">
    <property type="component" value="Chromosome 5"/>
</dbReference>
<keyword evidence="3" id="KW-0732">Signal</keyword>
<feature type="compositionally biased region" description="Low complexity" evidence="1">
    <location>
        <begin position="329"/>
        <end position="338"/>
    </location>
</feature>
<accession>G2RFM8</accession>
<dbReference type="AlphaFoldDB" id="G2RFM8"/>
<feature type="region of interest" description="Disordered" evidence="1">
    <location>
        <begin position="307"/>
        <end position="401"/>
    </location>
</feature>
<dbReference type="OrthoDB" id="4084551at2759"/>
<feature type="transmembrane region" description="Helical" evidence="2">
    <location>
        <begin position="270"/>
        <end position="293"/>
    </location>
</feature>
<keyword evidence="2" id="KW-0812">Transmembrane</keyword>
<gene>
    <name evidence="4" type="ORF">THITE_163799</name>
</gene>
<feature type="signal peptide" evidence="3">
    <location>
        <begin position="1"/>
        <end position="25"/>
    </location>
</feature>
<evidence type="ECO:0000313" key="5">
    <source>
        <dbReference type="Proteomes" id="UP000008181"/>
    </source>
</evidence>
<keyword evidence="2" id="KW-0472">Membrane</keyword>